<dbReference type="Proteomes" id="UP001156664">
    <property type="component" value="Unassembled WGS sequence"/>
</dbReference>
<evidence type="ECO:0000313" key="8">
    <source>
        <dbReference type="EMBL" id="GLR27584.1"/>
    </source>
</evidence>
<dbReference type="SUPFAM" id="SSF55781">
    <property type="entry name" value="GAF domain-like"/>
    <property type="match status" value="1"/>
</dbReference>
<dbReference type="PROSITE" id="PS00675">
    <property type="entry name" value="SIGMA54_INTERACT_1"/>
    <property type="match status" value="1"/>
</dbReference>
<dbReference type="InterPro" id="IPR002078">
    <property type="entry name" value="Sigma_54_int"/>
</dbReference>
<organism evidence="8 9">
    <name type="scientific">Limnobacter litoralis</name>
    <dbReference type="NCBI Taxonomy" id="481366"/>
    <lineage>
        <taxon>Bacteria</taxon>
        <taxon>Pseudomonadati</taxon>
        <taxon>Pseudomonadota</taxon>
        <taxon>Betaproteobacteria</taxon>
        <taxon>Burkholderiales</taxon>
        <taxon>Burkholderiaceae</taxon>
        <taxon>Limnobacter</taxon>
    </lineage>
</organism>
<dbReference type="Pfam" id="PF00158">
    <property type="entry name" value="Sigma54_activat"/>
    <property type="match status" value="1"/>
</dbReference>
<dbReference type="Gene3D" id="1.10.8.60">
    <property type="match status" value="1"/>
</dbReference>
<dbReference type="EMBL" id="BSOJ01000032">
    <property type="protein sequence ID" value="GLR27584.1"/>
    <property type="molecule type" value="Genomic_DNA"/>
</dbReference>
<feature type="domain" description="Sigma-54 factor interaction" evidence="7">
    <location>
        <begin position="359"/>
        <end position="585"/>
    </location>
</feature>
<dbReference type="SUPFAM" id="SSF52540">
    <property type="entry name" value="P-loop containing nucleoside triphosphate hydrolases"/>
    <property type="match status" value="1"/>
</dbReference>
<dbReference type="InterPro" id="IPR025944">
    <property type="entry name" value="Sigma_54_int_dom_CS"/>
</dbReference>
<dbReference type="InterPro" id="IPR058031">
    <property type="entry name" value="AAA_lid_NorR"/>
</dbReference>
<proteinExistence type="predicted"/>
<accession>A0ABQ5YTW2</accession>
<dbReference type="CDD" id="cd00009">
    <property type="entry name" value="AAA"/>
    <property type="match status" value="1"/>
</dbReference>
<dbReference type="PANTHER" id="PTHR32071:SF77">
    <property type="entry name" value="TRANSCRIPTIONAL REGULATORY PROTEIN"/>
    <property type="match status" value="1"/>
</dbReference>
<dbReference type="PROSITE" id="PS00688">
    <property type="entry name" value="SIGMA54_INTERACT_3"/>
    <property type="match status" value="1"/>
</dbReference>
<evidence type="ECO:0000256" key="3">
    <source>
        <dbReference type="ARBA" id="ARBA00023015"/>
    </source>
</evidence>
<keyword evidence="5" id="KW-0804">Transcription</keyword>
<dbReference type="RefSeq" id="WP_348534584.1">
    <property type="nucleotide sequence ID" value="NZ_BSOJ01000032.1"/>
</dbReference>
<comment type="caution">
    <text evidence="8">The sequence shown here is derived from an EMBL/GenBank/DDBJ whole genome shotgun (WGS) entry which is preliminary data.</text>
</comment>
<dbReference type="PROSITE" id="PS00676">
    <property type="entry name" value="SIGMA54_INTERACT_2"/>
    <property type="match status" value="1"/>
</dbReference>
<dbReference type="PANTHER" id="PTHR32071">
    <property type="entry name" value="TRANSCRIPTIONAL REGULATORY PROTEIN"/>
    <property type="match status" value="1"/>
</dbReference>
<dbReference type="SUPFAM" id="SSF46689">
    <property type="entry name" value="Homeodomain-like"/>
    <property type="match status" value="1"/>
</dbReference>
<evidence type="ECO:0000256" key="4">
    <source>
        <dbReference type="ARBA" id="ARBA00023125"/>
    </source>
</evidence>
<dbReference type="InterPro" id="IPR027417">
    <property type="entry name" value="P-loop_NTPase"/>
</dbReference>
<dbReference type="Gene3D" id="1.10.10.60">
    <property type="entry name" value="Homeodomain-like"/>
    <property type="match status" value="1"/>
</dbReference>
<gene>
    <name evidence="8" type="ORF">GCM10007875_26750</name>
</gene>
<keyword evidence="1" id="KW-0547">Nucleotide-binding</keyword>
<dbReference type="Pfam" id="PF01590">
    <property type="entry name" value="GAF"/>
    <property type="match status" value="1"/>
</dbReference>
<feature type="region of interest" description="Disordered" evidence="6">
    <location>
        <begin position="663"/>
        <end position="682"/>
    </location>
</feature>
<feature type="compositionally biased region" description="Basic and acidic residues" evidence="6">
    <location>
        <begin position="623"/>
        <end position="645"/>
    </location>
</feature>
<evidence type="ECO:0000256" key="5">
    <source>
        <dbReference type="ARBA" id="ARBA00023163"/>
    </source>
</evidence>
<dbReference type="InterPro" id="IPR003018">
    <property type="entry name" value="GAF"/>
</dbReference>
<keyword evidence="9" id="KW-1185">Reference proteome</keyword>
<protein>
    <recommendedName>
        <fullName evidence="7">Sigma-54 factor interaction domain-containing protein</fullName>
    </recommendedName>
</protein>
<keyword evidence="4" id="KW-0238">DNA-binding</keyword>
<dbReference type="PRINTS" id="PR01590">
    <property type="entry name" value="HTHFIS"/>
</dbReference>
<dbReference type="Pfam" id="PF25601">
    <property type="entry name" value="AAA_lid_14"/>
    <property type="match status" value="1"/>
</dbReference>
<name>A0ABQ5YTW2_9BURK</name>
<dbReference type="InterPro" id="IPR029016">
    <property type="entry name" value="GAF-like_dom_sf"/>
</dbReference>
<dbReference type="InterPro" id="IPR003593">
    <property type="entry name" value="AAA+_ATPase"/>
</dbReference>
<sequence length="818" mass="89907">MSFLPDQGNAVSTPNSKVIELIDPNTEGHLEFIRRAHKRCAESGLESSSKVNFEPAARDVLQELVAKNNQLRSCALPFMETLYEQVVSTHSMVLLTDASGTIIESLGDDDFLEKAQKVALAKGMTWSEESKGTNAIGTALIEELPTVVHGQDHFLDVNRFLTCSAAPIFDPTGVPLGVLDVTGDYRSYHRHTMGLVRMSAQMIENHLFNSSFQDSIIVQFHQRGEFLGSVVEGAAAFSPSGKFLAANRAAMVQFGMSVNALRAHTFSSLFGMPISALIDHYRTCNPEPLILCLHNGNHVTARASLGSVGRSQFFGSAGLAKSNDILNGNMVGGIAGRTSSEQSQQALYKNRYLSSLKYLNTGDPTVAKVIDKLGKVIGKDIPILILGETGTGKEILAQAIHNDSPRRDKPFVAVNCASIPETLIESELFGYEDGAFTGAKKKGSQGKILQANGGTLFLDEIGDMPISLQARLLRVLQERVVTPLGSQKSIPVNLIVICATHRNLRDLIDAGQFREDLYYRLHGLAVKLPALRDRKDIKRIIARILENESPHMPMDLAPDVTNAFVAHSWPGNIRQLTNILRTAVVMADGNPTIEWEHLPDDFHDEWISLRSKRSKPNAAMESPIEHPQDDALHEPHLSGHAEPARHSASTGHTPQIRRPVFSVKPCLSGHPAPQKQTAQPVQRFQFQTTRHFQGANAEPVKQHAAEEPFFNAQPAGTSSRSDLDQTFSRFREERFNNRFGGESSPYDQKAMEARSQGYLGAKAMQVSSVMDLGNLDDIETRAIQDALEKCHGNVSAAARLLGISRNTIYRRLKEKQQA</sequence>
<dbReference type="InterPro" id="IPR025943">
    <property type="entry name" value="Sigma_54_int_dom_ATP-bd_2"/>
</dbReference>
<evidence type="ECO:0000259" key="7">
    <source>
        <dbReference type="PROSITE" id="PS50045"/>
    </source>
</evidence>
<evidence type="ECO:0000256" key="6">
    <source>
        <dbReference type="SAM" id="MobiDB-lite"/>
    </source>
</evidence>
<feature type="region of interest" description="Disordered" evidence="6">
    <location>
        <begin position="613"/>
        <end position="657"/>
    </location>
</feature>
<keyword evidence="3" id="KW-0805">Transcription regulation</keyword>
<dbReference type="Gene3D" id="3.40.50.300">
    <property type="entry name" value="P-loop containing nucleotide triphosphate hydrolases"/>
    <property type="match status" value="1"/>
</dbReference>
<keyword evidence="2" id="KW-0067">ATP-binding</keyword>
<evidence type="ECO:0000313" key="9">
    <source>
        <dbReference type="Proteomes" id="UP001156664"/>
    </source>
</evidence>
<dbReference type="Gene3D" id="3.30.450.40">
    <property type="match status" value="1"/>
</dbReference>
<reference evidence="9" key="1">
    <citation type="journal article" date="2019" name="Int. J. Syst. Evol. Microbiol.">
        <title>The Global Catalogue of Microorganisms (GCM) 10K type strain sequencing project: providing services to taxonomists for standard genome sequencing and annotation.</title>
        <authorList>
            <consortium name="The Broad Institute Genomics Platform"/>
            <consortium name="The Broad Institute Genome Sequencing Center for Infectious Disease"/>
            <person name="Wu L."/>
            <person name="Ma J."/>
        </authorList>
    </citation>
    <scope>NUCLEOTIDE SEQUENCE [LARGE SCALE GENOMIC DNA]</scope>
    <source>
        <strain evidence="9">NBRC 105857</strain>
    </source>
</reference>
<dbReference type="InterPro" id="IPR025662">
    <property type="entry name" value="Sigma_54_int_dom_ATP-bd_1"/>
</dbReference>
<evidence type="ECO:0000256" key="1">
    <source>
        <dbReference type="ARBA" id="ARBA00022741"/>
    </source>
</evidence>
<dbReference type="InterPro" id="IPR009057">
    <property type="entry name" value="Homeodomain-like_sf"/>
</dbReference>
<dbReference type="PROSITE" id="PS50045">
    <property type="entry name" value="SIGMA54_INTERACT_4"/>
    <property type="match status" value="1"/>
</dbReference>
<dbReference type="InterPro" id="IPR002197">
    <property type="entry name" value="HTH_Fis"/>
</dbReference>
<evidence type="ECO:0000256" key="2">
    <source>
        <dbReference type="ARBA" id="ARBA00022840"/>
    </source>
</evidence>
<dbReference type="SMART" id="SM00382">
    <property type="entry name" value="AAA"/>
    <property type="match status" value="1"/>
</dbReference>
<dbReference type="Pfam" id="PF02954">
    <property type="entry name" value="HTH_8"/>
    <property type="match status" value="1"/>
</dbReference>